<organism evidence="1 2">
    <name type="scientific">Bauhinia variegata</name>
    <name type="common">Purple orchid tree</name>
    <name type="synonym">Phanera variegata</name>
    <dbReference type="NCBI Taxonomy" id="167791"/>
    <lineage>
        <taxon>Eukaryota</taxon>
        <taxon>Viridiplantae</taxon>
        <taxon>Streptophyta</taxon>
        <taxon>Embryophyta</taxon>
        <taxon>Tracheophyta</taxon>
        <taxon>Spermatophyta</taxon>
        <taxon>Magnoliopsida</taxon>
        <taxon>eudicotyledons</taxon>
        <taxon>Gunneridae</taxon>
        <taxon>Pentapetalae</taxon>
        <taxon>rosids</taxon>
        <taxon>fabids</taxon>
        <taxon>Fabales</taxon>
        <taxon>Fabaceae</taxon>
        <taxon>Cercidoideae</taxon>
        <taxon>Cercideae</taxon>
        <taxon>Bauhiniinae</taxon>
        <taxon>Bauhinia</taxon>
    </lineage>
</organism>
<reference evidence="1 2" key="1">
    <citation type="journal article" date="2022" name="DNA Res.">
        <title>Chromosomal-level genome assembly of the orchid tree Bauhinia variegata (Leguminosae; Cercidoideae) supports the allotetraploid origin hypothesis of Bauhinia.</title>
        <authorList>
            <person name="Zhong Y."/>
            <person name="Chen Y."/>
            <person name="Zheng D."/>
            <person name="Pang J."/>
            <person name="Liu Y."/>
            <person name="Luo S."/>
            <person name="Meng S."/>
            <person name="Qian L."/>
            <person name="Wei D."/>
            <person name="Dai S."/>
            <person name="Zhou R."/>
        </authorList>
    </citation>
    <scope>NUCLEOTIDE SEQUENCE [LARGE SCALE GENOMIC DNA]</scope>
    <source>
        <strain evidence="1">BV-YZ2020</strain>
    </source>
</reference>
<gene>
    <name evidence="1" type="ORF">L6164_018047</name>
</gene>
<sequence>MAKPHTSFPSSTSRKLGIDRDSHMISKLKPKVRIIHIYAPEIIKTDVANFRELVQRLTGKPDDDTGGISKTMKPPTTKDLMNLHPKQMTIEEEEEFLGLQNGKRVKSEEDKEEEDDEIWRRSKSTEKLSGFLDGFSDLDGFMEELGVLPAVN</sequence>
<accession>A0ACB9NAL7</accession>
<evidence type="ECO:0000313" key="2">
    <source>
        <dbReference type="Proteomes" id="UP000828941"/>
    </source>
</evidence>
<dbReference type="EMBL" id="CM039432">
    <property type="protein sequence ID" value="KAI4333210.1"/>
    <property type="molecule type" value="Genomic_DNA"/>
</dbReference>
<dbReference type="Proteomes" id="UP000828941">
    <property type="component" value="Chromosome 7"/>
</dbReference>
<comment type="caution">
    <text evidence="1">The sequence shown here is derived from an EMBL/GenBank/DDBJ whole genome shotgun (WGS) entry which is preliminary data.</text>
</comment>
<proteinExistence type="predicted"/>
<protein>
    <submittedName>
        <fullName evidence="1">Uncharacterized protein</fullName>
    </submittedName>
</protein>
<keyword evidence="2" id="KW-1185">Reference proteome</keyword>
<evidence type="ECO:0000313" key="1">
    <source>
        <dbReference type="EMBL" id="KAI4333210.1"/>
    </source>
</evidence>
<name>A0ACB9NAL7_BAUVA</name>